<dbReference type="GO" id="GO:0000139">
    <property type="term" value="C:Golgi membrane"/>
    <property type="evidence" value="ECO:0007669"/>
    <property type="project" value="UniProtKB-SubCell"/>
</dbReference>
<keyword evidence="7 10" id="KW-1133">Transmembrane helix</keyword>
<sequence length="411" mass="48647">MRRRFNNLLYSSMYPSLDGRAGQYIPLSHDLEHDELEQQQHYHTPRSRLRRITKARWFRPAVFTFIVIFLITLFWHTGWKKRLRRRPAPEVDWVEDAFEFEGHTKPHYLDAPMDRPVVIRLSIMSRVDEFETRRTLRETMLDGIKPSEVKLDYKFFVGRAEDEEVWKELRPRILKESDVVILDHIVDIKPRLSEKRFEGVKWAASVPHDQYDYAMTLDSDTFCRFHVLAKRLRHVYSDVNPRKKPALLGRMLQHRVYFLNTVPDDDEDPTRQDEHLAGPWYDYPGGIGYVLSSNLTATIINVEPPVAHHVLYPGDDVMIGSWVGCLRHFPDPNVQFETTIEPFEPAYPKPYYPYSIDTRIINEVVAWHDFKGRGGHNKSIGWESACIHKINLDEMRAFREMKEVRDEWDDV</sequence>
<comment type="subcellular location">
    <subcellularLocation>
        <location evidence="1 10">Golgi apparatus membrane</location>
        <topology evidence="1 10">Single-pass type II membrane protein</topology>
    </subcellularLocation>
</comment>
<comment type="caution">
    <text evidence="11">The sequence shown here is derived from an EMBL/GenBank/DDBJ whole genome shotgun (WGS) entry which is preliminary data.</text>
</comment>
<dbReference type="Proteomes" id="UP000521872">
    <property type="component" value="Unassembled WGS sequence"/>
</dbReference>
<accession>A0A8H4VVA8</accession>
<keyword evidence="5 10" id="KW-0812">Transmembrane</keyword>
<evidence type="ECO:0000256" key="2">
    <source>
        <dbReference type="ARBA" id="ARBA00008661"/>
    </source>
</evidence>
<evidence type="ECO:0000256" key="3">
    <source>
        <dbReference type="ARBA" id="ARBA00022676"/>
    </source>
</evidence>
<keyword evidence="6 10" id="KW-0735">Signal-anchor</keyword>
<dbReference type="EC" id="2.4.1.-" evidence="10"/>
<comment type="similarity">
    <text evidence="2 10">Belongs to the glycosyltransferase 31 family.</text>
</comment>
<evidence type="ECO:0000256" key="1">
    <source>
        <dbReference type="ARBA" id="ARBA00004323"/>
    </source>
</evidence>
<name>A0A8H4VVA8_9AGAR</name>
<keyword evidence="4" id="KW-0808">Transferase</keyword>
<evidence type="ECO:0000256" key="6">
    <source>
        <dbReference type="ARBA" id="ARBA00022968"/>
    </source>
</evidence>
<feature type="transmembrane region" description="Helical" evidence="10">
    <location>
        <begin position="57"/>
        <end position="76"/>
    </location>
</feature>
<dbReference type="EMBL" id="JAACJL010000001">
    <property type="protein sequence ID" value="KAF4623502.1"/>
    <property type="molecule type" value="Genomic_DNA"/>
</dbReference>
<dbReference type="InterPro" id="IPR002659">
    <property type="entry name" value="Glyco_trans_31"/>
</dbReference>
<dbReference type="GO" id="GO:0016758">
    <property type="term" value="F:hexosyltransferase activity"/>
    <property type="evidence" value="ECO:0007669"/>
    <property type="project" value="InterPro"/>
</dbReference>
<gene>
    <name evidence="11" type="ORF">D9613_002382</name>
</gene>
<proteinExistence type="inferred from homology"/>
<dbReference type="Pfam" id="PF01762">
    <property type="entry name" value="Galactosyl_T"/>
    <property type="match status" value="1"/>
</dbReference>
<protein>
    <recommendedName>
        <fullName evidence="10">Hexosyltransferase</fullName>
        <ecNumber evidence="10">2.4.1.-</ecNumber>
    </recommendedName>
</protein>
<dbReference type="PANTHER" id="PTHR11214">
    <property type="entry name" value="BETA-1,3-N-ACETYLGLUCOSAMINYLTRANSFERASE"/>
    <property type="match status" value="1"/>
</dbReference>
<keyword evidence="12" id="KW-1185">Reference proteome</keyword>
<dbReference type="PANTHER" id="PTHR11214:SF351">
    <property type="entry name" value="BETA-1,3-GALACTOSYLTRANSFERASE PVG3"/>
    <property type="match status" value="1"/>
</dbReference>
<evidence type="ECO:0000256" key="5">
    <source>
        <dbReference type="ARBA" id="ARBA00022692"/>
    </source>
</evidence>
<evidence type="ECO:0000256" key="10">
    <source>
        <dbReference type="RuleBase" id="RU363063"/>
    </source>
</evidence>
<evidence type="ECO:0000256" key="7">
    <source>
        <dbReference type="ARBA" id="ARBA00022989"/>
    </source>
</evidence>
<keyword evidence="3 10" id="KW-0328">Glycosyltransferase</keyword>
<evidence type="ECO:0000256" key="8">
    <source>
        <dbReference type="ARBA" id="ARBA00023034"/>
    </source>
</evidence>
<evidence type="ECO:0000313" key="11">
    <source>
        <dbReference type="EMBL" id="KAF4623502.1"/>
    </source>
</evidence>
<dbReference type="AlphaFoldDB" id="A0A8H4VVA8"/>
<keyword evidence="8 10" id="KW-0333">Golgi apparatus</keyword>
<keyword evidence="9 10" id="KW-0472">Membrane</keyword>
<evidence type="ECO:0000256" key="4">
    <source>
        <dbReference type="ARBA" id="ARBA00022679"/>
    </source>
</evidence>
<organism evidence="11 12">
    <name type="scientific">Agrocybe pediades</name>
    <dbReference type="NCBI Taxonomy" id="84607"/>
    <lineage>
        <taxon>Eukaryota</taxon>
        <taxon>Fungi</taxon>
        <taxon>Dikarya</taxon>
        <taxon>Basidiomycota</taxon>
        <taxon>Agaricomycotina</taxon>
        <taxon>Agaricomycetes</taxon>
        <taxon>Agaricomycetidae</taxon>
        <taxon>Agaricales</taxon>
        <taxon>Agaricineae</taxon>
        <taxon>Strophariaceae</taxon>
        <taxon>Agrocybe</taxon>
    </lineage>
</organism>
<reference evidence="11 12" key="1">
    <citation type="submission" date="2019-12" db="EMBL/GenBank/DDBJ databases">
        <authorList>
            <person name="Floudas D."/>
            <person name="Bentzer J."/>
            <person name="Ahren D."/>
            <person name="Johansson T."/>
            <person name="Persson P."/>
            <person name="Tunlid A."/>
        </authorList>
    </citation>
    <scope>NUCLEOTIDE SEQUENCE [LARGE SCALE GENOMIC DNA]</scope>
    <source>
        <strain evidence="11 12">CBS 102.39</strain>
    </source>
</reference>
<dbReference type="Gene3D" id="3.90.550.50">
    <property type="match status" value="1"/>
</dbReference>
<evidence type="ECO:0000313" key="12">
    <source>
        <dbReference type="Proteomes" id="UP000521872"/>
    </source>
</evidence>
<evidence type="ECO:0000256" key="9">
    <source>
        <dbReference type="ARBA" id="ARBA00023136"/>
    </source>
</evidence>